<accession>A0A7T5UFL3</accession>
<keyword evidence="1" id="KW-0472">Membrane</keyword>
<sequence>MQDTQGRQEFDRPSRAARWAIAAITGAILAIPLAITAYVFNRETGNLLFNSDFSSILKKEPTRDEQIAQQAYDSYLMGMGYLGGKTYSFAIPERLKGEHDHNEFGYFSYNLATMQLCEHWKENTICRNGLELDPQVRHKIEDSICAVARERDDYLFAWKYCRPRVIA</sequence>
<evidence type="ECO:0000256" key="1">
    <source>
        <dbReference type="SAM" id="Phobius"/>
    </source>
</evidence>
<dbReference type="AlphaFoldDB" id="A0A7T5UFL3"/>
<keyword evidence="1" id="KW-1133">Transmembrane helix</keyword>
<evidence type="ECO:0000313" key="2">
    <source>
        <dbReference type="EMBL" id="QQG35314.1"/>
    </source>
</evidence>
<protein>
    <submittedName>
        <fullName evidence="2">Uncharacterized protein</fullName>
    </submittedName>
</protein>
<name>A0A7T5UFL3_9BACT</name>
<evidence type="ECO:0000313" key="3">
    <source>
        <dbReference type="Proteomes" id="UP000595362"/>
    </source>
</evidence>
<dbReference type="Proteomes" id="UP000595362">
    <property type="component" value="Chromosome"/>
</dbReference>
<dbReference type="EMBL" id="CP066681">
    <property type="protein sequence ID" value="QQG35314.1"/>
    <property type="molecule type" value="Genomic_DNA"/>
</dbReference>
<organism evidence="2 3">
    <name type="scientific">Micavibrio aeruginosavorus</name>
    <dbReference type="NCBI Taxonomy" id="349221"/>
    <lineage>
        <taxon>Bacteria</taxon>
        <taxon>Pseudomonadati</taxon>
        <taxon>Bdellovibrionota</taxon>
        <taxon>Bdellovibrionia</taxon>
        <taxon>Bdellovibrionales</taxon>
        <taxon>Pseudobdellovibrionaceae</taxon>
        <taxon>Micavibrio</taxon>
    </lineage>
</organism>
<keyword evidence="1" id="KW-0812">Transmembrane</keyword>
<reference evidence="2 3" key="1">
    <citation type="submission" date="2020-07" db="EMBL/GenBank/DDBJ databases">
        <title>Huge and variable diversity of episymbiotic CPR bacteria and DPANN archaea in groundwater ecosystems.</title>
        <authorList>
            <person name="He C.Y."/>
            <person name="Keren R."/>
            <person name="Whittaker M."/>
            <person name="Farag I.F."/>
            <person name="Doudna J."/>
            <person name="Cate J.H.D."/>
            <person name="Banfield J.F."/>
        </authorList>
    </citation>
    <scope>NUCLEOTIDE SEQUENCE [LARGE SCALE GENOMIC DNA]</scope>
    <source>
        <strain evidence="2">NC_groundwater_70_Ag_B-0.1um_54_66</strain>
    </source>
</reference>
<feature type="transmembrane region" description="Helical" evidence="1">
    <location>
        <begin position="20"/>
        <end position="40"/>
    </location>
</feature>
<gene>
    <name evidence="2" type="ORF">HYS17_07085</name>
</gene>
<proteinExistence type="predicted"/>